<sequence length="505" mass="57034">MLAWEKKDYPLCIEDTHRVHSNVMQPGASEAYESCESLDETSKKGLCWFELKRAGLPQWGVGQQQVKFMDHQGQSAAQQASSFIEDEYEKDDKKAVKLEYPSFPETGKRKCVIYNQLSKENAARRGRQSKRHNPMGRWPAERIKVAEDCMLEILKAEGAVFGNPISRPALRQAARKRIGDTGLLDHLLKHIDGKVAPGGTERFRRCYNTTGVMEYWLESADLVNIRREAGASDPNWVPPTWWKPGMGPIQESMGAGEVKVLKEEVAKMKRDMEFLIKQRDQDQSNSIEEIHKKLVKLERQTDHRMMGLSSSLARMQDMYQEMGTWRTGVDRQLIEISNSVSSLQASKQCTTFSPSAPERWEDWLESTNLENFQGDDLAPWLDSTGVVEFGQGNAVQNPCLPPPTWSKPGGSLSQFPISAQEQELINDDVAKMNSDVLELVPVRQEEDQVNVTPDSSVTGNSKLDLDSSVILFQEMVKELTKWKAKTEQQLLEISSAVSAIQASRQ</sequence>
<accession>A0AAV5MIB7</accession>
<protein>
    <recommendedName>
        <fullName evidence="1">PTC1-like winged helix-turn-helix domain-containing protein</fullName>
    </recommendedName>
</protein>
<dbReference type="Pfam" id="PF25874">
    <property type="entry name" value="WHD_plant_repro"/>
    <property type="match status" value="1"/>
</dbReference>
<organism evidence="2 3">
    <name type="scientific">Rubroshorea leprosula</name>
    <dbReference type="NCBI Taxonomy" id="152421"/>
    <lineage>
        <taxon>Eukaryota</taxon>
        <taxon>Viridiplantae</taxon>
        <taxon>Streptophyta</taxon>
        <taxon>Embryophyta</taxon>
        <taxon>Tracheophyta</taxon>
        <taxon>Spermatophyta</taxon>
        <taxon>Magnoliopsida</taxon>
        <taxon>eudicotyledons</taxon>
        <taxon>Gunneridae</taxon>
        <taxon>Pentapetalae</taxon>
        <taxon>rosids</taxon>
        <taxon>malvids</taxon>
        <taxon>Malvales</taxon>
        <taxon>Dipterocarpaceae</taxon>
        <taxon>Rubroshorea</taxon>
    </lineage>
</organism>
<evidence type="ECO:0000313" key="2">
    <source>
        <dbReference type="EMBL" id="GKV49535.1"/>
    </source>
</evidence>
<dbReference type="AlphaFoldDB" id="A0AAV5MIB7"/>
<dbReference type="InterPro" id="IPR044221">
    <property type="entry name" value="DYAD/AMEIOTIC1"/>
</dbReference>
<proteinExistence type="predicted"/>
<dbReference type="Proteomes" id="UP001054252">
    <property type="component" value="Unassembled WGS sequence"/>
</dbReference>
<feature type="domain" description="PTC1-like winged helix-turn-helix" evidence="1">
    <location>
        <begin position="137"/>
        <end position="219"/>
    </location>
</feature>
<evidence type="ECO:0000313" key="3">
    <source>
        <dbReference type="Proteomes" id="UP001054252"/>
    </source>
</evidence>
<dbReference type="InterPro" id="IPR059080">
    <property type="entry name" value="WHD_PTC1"/>
</dbReference>
<name>A0AAV5MIB7_9ROSI</name>
<dbReference type="GO" id="GO:0007131">
    <property type="term" value="P:reciprocal meiotic recombination"/>
    <property type="evidence" value="ECO:0007669"/>
    <property type="project" value="InterPro"/>
</dbReference>
<dbReference type="PANTHER" id="PTHR46740:SF1">
    <property type="entry name" value="DYAD PROTEIN"/>
    <property type="match status" value="1"/>
</dbReference>
<comment type="caution">
    <text evidence="2">The sequence shown here is derived from an EMBL/GenBank/DDBJ whole genome shotgun (WGS) entry which is preliminary data.</text>
</comment>
<reference evidence="2 3" key="1">
    <citation type="journal article" date="2021" name="Commun. Biol.">
        <title>The genome of Shorea leprosula (Dipterocarpaceae) highlights the ecological relevance of drought in aseasonal tropical rainforests.</title>
        <authorList>
            <person name="Ng K.K.S."/>
            <person name="Kobayashi M.J."/>
            <person name="Fawcett J.A."/>
            <person name="Hatakeyama M."/>
            <person name="Paape T."/>
            <person name="Ng C.H."/>
            <person name="Ang C.C."/>
            <person name="Tnah L.H."/>
            <person name="Lee C.T."/>
            <person name="Nishiyama T."/>
            <person name="Sese J."/>
            <person name="O'Brien M.J."/>
            <person name="Copetti D."/>
            <person name="Mohd Noor M.I."/>
            <person name="Ong R.C."/>
            <person name="Putra M."/>
            <person name="Sireger I.Z."/>
            <person name="Indrioko S."/>
            <person name="Kosugi Y."/>
            <person name="Izuno A."/>
            <person name="Isagi Y."/>
            <person name="Lee S.L."/>
            <person name="Shimizu K.K."/>
        </authorList>
    </citation>
    <scope>NUCLEOTIDE SEQUENCE [LARGE SCALE GENOMIC DNA]</scope>
    <source>
        <strain evidence="2">214</strain>
    </source>
</reference>
<dbReference type="EMBL" id="BPVZ01000303">
    <property type="protein sequence ID" value="GKV49535.1"/>
    <property type="molecule type" value="Genomic_DNA"/>
</dbReference>
<gene>
    <name evidence="2" type="ORF">SLEP1_g56281</name>
</gene>
<evidence type="ECO:0000259" key="1">
    <source>
        <dbReference type="Pfam" id="PF25874"/>
    </source>
</evidence>
<dbReference type="GO" id="GO:0051177">
    <property type="term" value="P:meiotic sister chromatid cohesion"/>
    <property type="evidence" value="ECO:0007669"/>
    <property type="project" value="InterPro"/>
</dbReference>
<keyword evidence="3" id="KW-1185">Reference proteome</keyword>
<dbReference type="PANTHER" id="PTHR46740">
    <property type="entry name" value="PROTEIN DYAD"/>
    <property type="match status" value="1"/>
</dbReference>